<dbReference type="GeneID" id="42007131"/>
<protein>
    <recommendedName>
        <fullName evidence="4">TLC domain-containing protein</fullName>
    </recommendedName>
</protein>
<comment type="caution">
    <text evidence="2">The sequence shown here is derived from an EMBL/GenBank/DDBJ whole genome shotgun (WGS) entry which is preliminary data.</text>
</comment>
<dbReference type="OrthoDB" id="2121269at2759"/>
<dbReference type="EMBL" id="QEAO01000064">
    <property type="protein sequence ID" value="TPX30559.1"/>
    <property type="molecule type" value="Genomic_DNA"/>
</dbReference>
<keyword evidence="1" id="KW-1133">Transmembrane helix</keyword>
<evidence type="ECO:0000313" key="3">
    <source>
        <dbReference type="Proteomes" id="UP000319731"/>
    </source>
</evidence>
<reference evidence="2 3" key="1">
    <citation type="journal article" date="2019" name="Sci. Rep.">
        <title>Comparative genomics of chytrid fungi reveal insights into the obligate biotrophic and pathogenic lifestyle of Synchytrium endobioticum.</title>
        <authorList>
            <person name="van de Vossenberg B.T.L.H."/>
            <person name="Warris S."/>
            <person name="Nguyen H.D.T."/>
            <person name="van Gent-Pelzer M.P.E."/>
            <person name="Joly D.L."/>
            <person name="van de Geest H.C."/>
            <person name="Bonants P.J.M."/>
            <person name="Smith D.S."/>
            <person name="Levesque C.A."/>
            <person name="van der Lee T.A.J."/>
        </authorList>
    </citation>
    <scope>NUCLEOTIDE SEQUENCE [LARGE SCALE GENOMIC DNA]</scope>
    <source>
        <strain evidence="2 3">JEL517</strain>
    </source>
</reference>
<keyword evidence="1" id="KW-0472">Membrane</keyword>
<evidence type="ECO:0000256" key="1">
    <source>
        <dbReference type="SAM" id="Phobius"/>
    </source>
</evidence>
<evidence type="ECO:0000313" key="2">
    <source>
        <dbReference type="EMBL" id="TPX30559.1"/>
    </source>
</evidence>
<feature type="transmembrane region" description="Helical" evidence="1">
    <location>
        <begin position="254"/>
        <end position="274"/>
    </location>
</feature>
<dbReference type="Proteomes" id="UP000319731">
    <property type="component" value="Unassembled WGS sequence"/>
</dbReference>
<accession>A0A507BU36</accession>
<proteinExistence type="predicted"/>
<keyword evidence="3" id="KW-1185">Reference proteome</keyword>
<sequence length="327" mass="37751">MPRRPTPTLRMAPLLAKVMWLHHVTDMYNLYTPMYFHHIAASCIMMVGVVKPAILCVVCIVSFFIHVLPIIYHQIPNVFWLLTSSLALVYFMSTDRIMPRRRISTFKNTPIWAKGMWLHHVTHTVFYIVEIYVTDMYNLYTPMYIHHIAASCLMMLSMIEPGILSAVYVIPFCFHGVFWARGASELDILTIYNYSLVIASILILYDSAKTRVITPIVPAMGIALSCVNAYIYCCYYQGTYCPASILPSDRQTELIIGLVFWFCFLVMVCTYIGIKHRKASLEMQQHGYEPSVHITKMWRLDAPSSNRLRRDTMGNIFADHQSRPHSE</sequence>
<feature type="transmembrane region" description="Helical" evidence="1">
    <location>
        <begin position="78"/>
        <end position="94"/>
    </location>
</feature>
<dbReference type="AlphaFoldDB" id="A0A507BU36"/>
<name>A0A507BU36_9FUNG</name>
<feature type="transmembrane region" description="Helical" evidence="1">
    <location>
        <begin position="212"/>
        <end position="232"/>
    </location>
</feature>
<feature type="transmembrane region" description="Helical" evidence="1">
    <location>
        <begin position="163"/>
        <end position="180"/>
    </location>
</feature>
<evidence type="ECO:0008006" key="4">
    <source>
        <dbReference type="Google" id="ProtNLM"/>
    </source>
</evidence>
<keyword evidence="1" id="KW-0812">Transmembrane</keyword>
<gene>
    <name evidence="2" type="ORF">SmJEL517_g05908</name>
</gene>
<dbReference type="RefSeq" id="XP_031022198.1">
    <property type="nucleotide sequence ID" value="XM_031171834.1"/>
</dbReference>
<feature type="transmembrane region" description="Helical" evidence="1">
    <location>
        <begin position="53"/>
        <end position="72"/>
    </location>
</feature>
<organism evidence="2 3">
    <name type="scientific">Synchytrium microbalum</name>
    <dbReference type="NCBI Taxonomy" id="1806994"/>
    <lineage>
        <taxon>Eukaryota</taxon>
        <taxon>Fungi</taxon>
        <taxon>Fungi incertae sedis</taxon>
        <taxon>Chytridiomycota</taxon>
        <taxon>Chytridiomycota incertae sedis</taxon>
        <taxon>Chytridiomycetes</taxon>
        <taxon>Synchytriales</taxon>
        <taxon>Synchytriaceae</taxon>
        <taxon>Synchytrium</taxon>
    </lineage>
</organism>
<feature type="transmembrane region" description="Helical" evidence="1">
    <location>
        <begin position="186"/>
        <end position="205"/>
    </location>
</feature>